<evidence type="ECO:0008006" key="3">
    <source>
        <dbReference type="Google" id="ProtNLM"/>
    </source>
</evidence>
<dbReference type="OrthoDB" id="5198706at2759"/>
<name>A0A6A6QR64_9PEZI</name>
<sequence>MGWMDTDKVPAREMGVGFQKCANMPNTNAYSFNGGTDVVMCPFGWRNERKKNGQYTITGFKNNPAAITQNDPLDDYSIITGTILHEIYHTFMGNHNDVQVNINGQLQTAYGTYNCMQLALQNSAQTLDNCENIMLASIAMFLDGWDWYTGVATPL</sequence>
<dbReference type="Gene3D" id="3.40.390.10">
    <property type="entry name" value="Collagenase (Catalytic Domain)"/>
    <property type="match status" value="1"/>
</dbReference>
<dbReference type="AlphaFoldDB" id="A0A6A6QR64"/>
<accession>A0A6A6QR64</accession>
<proteinExistence type="predicted"/>
<gene>
    <name evidence="1" type="ORF">BU16DRAFT_50600</name>
</gene>
<reference evidence="1" key="1">
    <citation type="journal article" date="2020" name="Stud. Mycol.">
        <title>101 Dothideomycetes genomes: a test case for predicting lifestyles and emergence of pathogens.</title>
        <authorList>
            <person name="Haridas S."/>
            <person name="Albert R."/>
            <person name="Binder M."/>
            <person name="Bloem J."/>
            <person name="Labutti K."/>
            <person name="Salamov A."/>
            <person name="Andreopoulos B."/>
            <person name="Baker S."/>
            <person name="Barry K."/>
            <person name="Bills G."/>
            <person name="Bluhm B."/>
            <person name="Cannon C."/>
            <person name="Castanera R."/>
            <person name="Culley D."/>
            <person name="Daum C."/>
            <person name="Ezra D."/>
            <person name="Gonzalez J."/>
            <person name="Henrissat B."/>
            <person name="Kuo A."/>
            <person name="Liang C."/>
            <person name="Lipzen A."/>
            <person name="Lutzoni F."/>
            <person name="Magnuson J."/>
            <person name="Mondo S."/>
            <person name="Nolan M."/>
            <person name="Ohm R."/>
            <person name="Pangilinan J."/>
            <person name="Park H.-J."/>
            <person name="Ramirez L."/>
            <person name="Alfaro M."/>
            <person name="Sun H."/>
            <person name="Tritt A."/>
            <person name="Yoshinaga Y."/>
            <person name="Zwiers L.-H."/>
            <person name="Turgeon B."/>
            <person name="Goodwin S."/>
            <person name="Spatafora J."/>
            <person name="Crous P."/>
            <person name="Grigoriev I."/>
        </authorList>
    </citation>
    <scope>NUCLEOTIDE SEQUENCE</scope>
    <source>
        <strain evidence="1">CBS 269.34</strain>
    </source>
</reference>
<evidence type="ECO:0000313" key="2">
    <source>
        <dbReference type="Proteomes" id="UP000799750"/>
    </source>
</evidence>
<dbReference type="InterPro" id="IPR024079">
    <property type="entry name" value="MetalloPept_cat_dom_sf"/>
</dbReference>
<organism evidence="1 2">
    <name type="scientific">Lophium mytilinum</name>
    <dbReference type="NCBI Taxonomy" id="390894"/>
    <lineage>
        <taxon>Eukaryota</taxon>
        <taxon>Fungi</taxon>
        <taxon>Dikarya</taxon>
        <taxon>Ascomycota</taxon>
        <taxon>Pezizomycotina</taxon>
        <taxon>Dothideomycetes</taxon>
        <taxon>Pleosporomycetidae</taxon>
        <taxon>Mytilinidiales</taxon>
        <taxon>Mytilinidiaceae</taxon>
        <taxon>Lophium</taxon>
    </lineage>
</organism>
<evidence type="ECO:0000313" key="1">
    <source>
        <dbReference type="EMBL" id="KAF2494891.1"/>
    </source>
</evidence>
<dbReference type="Proteomes" id="UP000799750">
    <property type="component" value="Unassembled WGS sequence"/>
</dbReference>
<dbReference type="EMBL" id="MU004190">
    <property type="protein sequence ID" value="KAF2494891.1"/>
    <property type="molecule type" value="Genomic_DNA"/>
</dbReference>
<dbReference type="GO" id="GO:0008237">
    <property type="term" value="F:metallopeptidase activity"/>
    <property type="evidence" value="ECO:0007669"/>
    <property type="project" value="InterPro"/>
</dbReference>
<keyword evidence="2" id="KW-1185">Reference proteome</keyword>
<protein>
    <recommendedName>
        <fullName evidence="3">Lysine-specific metallo-endopeptidase domain-containing protein</fullName>
    </recommendedName>
</protein>